<dbReference type="OrthoDB" id="3221235at2759"/>
<keyword evidence="2" id="KW-1185">Reference proteome</keyword>
<reference evidence="1 2" key="1">
    <citation type="journal article" date="2019" name="Nat. Ecol. Evol.">
        <title>Megaphylogeny resolves global patterns of mushroom evolution.</title>
        <authorList>
            <person name="Varga T."/>
            <person name="Krizsan K."/>
            <person name="Foldi C."/>
            <person name="Dima B."/>
            <person name="Sanchez-Garcia M."/>
            <person name="Sanchez-Ramirez S."/>
            <person name="Szollosi G.J."/>
            <person name="Szarkandi J.G."/>
            <person name="Papp V."/>
            <person name="Albert L."/>
            <person name="Andreopoulos W."/>
            <person name="Angelini C."/>
            <person name="Antonin V."/>
            <person name="Barry K.W."/>
            <person name="Bougher N.L."/>
            <person name="Buchanan P."/>
            <person name="Buyck B."/>
            <person name="Bense V."/>
            <person name="Catcheside P."/>
            <person name="Chovatia M."/>
            <person name="Cooper J."/>
            <person name="Damon W."/>
            <person name="Desjardin D."/>
            <person name="Finy P."/>
            <person name="Geml J."/>
            <person name="Haridas S."/>
            <person name="Hughes K."/>
            <person name="Justo A."/>
            <person name="Karasinski D."/>
            <person name="Kautmanova I."/>
            <person name="Kiss B."/>
            <person name="Kocsube S."/>
            <person name="Kotiranta H."/>
            <person name="LaButti K.M."/>
            <person name="Lechner B.E."/>
            <person name="Liimatainen K."/>
            <person name="Lipzen A."/>
            <person name="Lukacs Z."/>
            <person name="Mihaltcheva S."/>
            <person name="Morgado L.N."/>
            <person name="Niskanen T."/>
            <person name="Noordeloos M.E."/>
            <person name="Ohm R.A."/>
            <person name="Ortiz-Santana B."/>
            <person name="Ovrebo C."/>
            <person name="Racz N."/>
            <person name="Riley R."/>
            <person name="Savchenko A."/>
            <person name="Shiryaev A."/>
            <person name="Soop K."/>
            <person name="Spirin V."/>
            <person name="Szebenyi C."/>
            <person name="Tomsovsky M."/>
            <person name="Tulloss R.E."/>
            <person name="Uehling J."/>
            <person name="Grigoriev I.V."/>
            <person name="Vagvolgyi C."/>
            <person name="Papp T."/>
            <person name="Martin F.M."/>
            <person name="Miettinen O."/>
            <person name="Hibbett D.S."/>
            <person name="Nagy L.G."/>
        </authorList>
    </citation>
    <scope>NUCLEOTIDE SEQUENCE [LARGE SCALE GENOMIC DNA]</scope>
    <source>
        <strain evidence="1 2">CBS 309.79</strain>
    </source>
</reference>
<evidence type="ECO:0000313" key="1">
    <source>
        <dbReference type="EMBL" id="TFK98062.1"/>
    </source>
</evidence>
<protein>
    <recommendedName>
        <fullName evidence="3">F-box domain-containing protein</fullName>
    </recommendedName>
</protein>
<name>A0A5C3Q7U6_9AGAR</name>
<accession>A0A5C3Q7U6</accession>
<dbReference type="AlphaFoldDB" id="A0A5C3Q7U6"/>
<evidence type="ECO:0008006" key="3">
    <source>
        <dbReference type="Google" id="ProtNLM"/>
    </source>
</evidence>
<proteinExistence type="predicted"/>
<organism evidence="1 2">
    <name type="scientific">Pterulicium gracile</name>
    <dbReference type="NCBI Taxonomy" id="1884261"/>
    <lineage>
        <taxon>Eukaryota</taxon>
        <taxon>Fungi</taxon>
        <taxon>Dikarya</taxon>
        <taxon>Basidiomycota</taxon>
        <taxon>Agaricomycotina</taxon>
        <taxon>Agaricomycetes</taxon>
        <taxon>Agaricomycetidae</taxon>
        <taxon>Agaricales</taxon>
        <taxon>Pleurotineae</taxon>
        <taxon>Pterulaceae</taxon>
        <taxon>Pterulicium</taxon>
    </lineage>
</organism>
<evidence type="ECO:0000313" key="2">
    <source>
        <dbReference type="Proteomes" id="UP000305067"/>
    </source>
</evidence>
<gene>
    <name evidence="1" type="ORF">BDV98DRAFT_658182</name>
</gene>
<sequence length="248" mass="27995">MATKEPIKSHSPVILKLFAKDHNHHLQKRTELFSAVKSPPLKHHLLQISYHSSKTRARSTHSNTNLLCYGCGLRNLKSACTLSSPFRLRPFDFSSDAYKAANRVISAGETKIKEIDKAIQHIRVRRAQMRCVIQQHREFVAPVHRLSDSILVLIMEEVSRTGVRIMVCIPQPPAVRAPWTLAAVCSHWRHITLSSTGAHLWGFVNADSHAYERPGSLCQKVPDDLHISRLELQASSNKPIDRVQVDSI</sequence>
<dbReference type="Proteomes" id="UP000305067">
    <property type="component" value="Unassembled WGS sequence"/>
</dbReference>
<dbReference type="EMBL" id="ML178842">
    <property type="protein sequence ID" value="TFK98062.1"/>
    <property type="molecule type" value="Genomic_DNA"/>
</dbReference>